<accession>A0A6C0KX73</accession>
<reference evidence="2" key="1">
    <citation type="journal article" date="2020" name="Nature">
        <title>Giant virus diversity and host interactions through global metagenomics.</title>
        <authorList>
            <person name="Schulz F."/>
            <person name="Roux S."/>
            <person name="Paez-Espino D."/>
            <person name="Jungbluth S."/>
            <person name="Walsh D.A."/>
            <person name="Denef V.J."/>
            <person name="McMahon K.D."/>
            <person name="Konstantinidis K.T."/>
            <person name="Eloe-Fadrosh E.A."/>
            <person name="Kyrpides N.C."/>
            <person name="Woyke T."/>
        </authorList>
    </citation>
    <scope>NUCLEOTIDE SEQUENCE</scope>
    <source>
        <strain evidence="2">GVMAG-S-3300013286-35</strain>
    </source>
</reference>
<dbReference type="AlphaFoldDB" id="A0A6C0KX73"/>
<protein>
    <submittedName>
        <fullName evidence="2">Uncharacterized protein</fullName>
    </submittedName>
</protein>
<dbReference type="InterPro" id="IPR008160">
    <property type="entry name" value="Collagen"/>
</dbReference>
<proteinExistence type="predicted"/>
<dbReference type="EMBL" id="MN740992">
    <property type="protein sequence ID" value="QHU21853.1"/>
    <property type="molecule type" value="Genomic_DNA"/>
</dbReference>
<organism evidence="2">
    <name type="scientific">viral metagenome</name>
    <dbReference type="NCBI Taxonomy" id="1070528"/>
    <lineage>
        <taxon>unclassified sequences</taxon>
        <taxon>metagenomes</taxon>
        <taxon>organismal metagenomes</taxon>
    </lineage>
</organism>
<dbReference type="Pfam" id="PF01391">
    <property type="entry name" value="Collagen"/>
    <property type="match status" value="1"/>
</dbReference>
<evidence type="ECO:0000313" key="2">
    <source>
        <dbReference type="EMBL" id="QHU21853.1"/>
    </source>
</evidence>
<evidence type="ECO:0000256" key="1">
    <source>
        <dbReference type="SAM" id="MobiDB-lite"/>
    </source>
</evidence>
<feature type="region of interest" description="Disordered" evidence="1">
    <location>
        <begin position="23"/>
        <end position="69"/>
    </location>
</feature>
<sequence>MDTSELLAQKRFTVIYGCPQVGATGPRGLPGTATATGATGPTGLDGAAANTGATGQTGSTGTLGPTGLAGPPGYSSGQVYYLNRSQTDSGIGSYYVQHTVPTYASQTNLQGPITGTPALLGTFISPTTLPSNTVIPLEYGI</sequence>
<name>A0A6C0KX73_9ZZZZ</name>